<dbReference type="EC" id="2.7.13.3" evidence="2"/>
<comment type="catalytic activity">
    <reaction evidence="1">
        <text>ATP + protein L-histidine = ADP + protein N-phospho-L-histidine.</text>
        <dbReference type="EC" id="2.7.13.3"/>
    </reaction>
</comment>
<feature type="domain" description="PAS" evidence="9">
    <location>
        <begin position="868"/>
        <end position="909"/>
    </location>
</feature>
<dbReference type="PROSITE" id="PS50113">
    <property type="entry name" value="PAC"/>
    <property type="match status" value="2"/>
</dbReference>
<dbReference type="Gene3D" id="1.10.287.130">
    <property type="match status" value="1"/>
</dbReference>
<dbReference type="InterPro" id="IPR003661">
    <property type="entry name" value="HisK_dim/P_dom"/>
</dbReference>
<dbReference type="SMART" id="SM00387">
    <property type="entry name" value="HATPase_c"/>
    <property type="match status" value="1"/>
</dbReference>
<gene>
    <name evidence="11" type="ORF">DESUT3_07940</name>
</gene>
<dbReference type="SMART" id="SM00086">
    <property type="entry name" value="PAC"/>
    <property type="match status" value="5"/>
</dbReference>
<evidence type="ECO:0000256" key="3">
    <source>
        <dbReference type="ARBA" id="ARBA00022553"/>
    </source>
</evidence>
<dbReference type="InterPro" id="IPR013655">
    <property type="entry name" value="PAS_fold_3"/>
</dbReference>
<feature type="transmembrane region" description="Helical" evidence="6">
    <location>
        <begin position="118"/>
        <end position="140"/>
    </location>
</feature>
<reference evidence="11 12" key="2">
    <citation type="journal article" date="2021" name="Int. J. Syst. Evol. Microbiol.">
        <title>Isolation and Polyphasic Characterization of Desulfuromonas versatilis sp. Nov., an Electrogenic Bacteria Capable of Versatile Metabolism Isolated from a Graphene Oxide-Reducing Enrichment Culture.</title>
        <authorList>
            <person name="Xie L."/>
            <person name="Yoshida N."/>
            <person name="Ishii S."/>
            <person name="Meng L."/>
        </authorList>
    </citation>
    <scope>NUCLEOTIDE SEQUENCE [LARGE SCALE GENOMIC DNA]</scope>
    <source>
        <strain evidence="11 12">NIT-T3</strain>
    </source>
</reference>
<evidence type="ECO:0000256" key="7">
    <source>
        <dbReference type="SAM" id="SignalP"/>
    </source>
</evidence>
<dbReference type="InterPro" id="IPR035965">
    <property type="entry name" value="PAS-like_dom_sf"/>
</dbReference>
<feature type="domain" description="PAC" evidence="10">
    <location>
        <begin position="227"/>
        <end position="279"/>
    </location>
</feature>
<dbReference type="Pfam" id="PF08447">
    <property type="entry name" value="PAS_3"/>
    <property type="match status" value="1"/>
</dbReference>
<dbReference type="NCBIfam" id="TIGR00229">
    <property type="entry name" value="sensory_box"/>
    <property type="match status" value="3"/>
</dbReference>
<dbReference type="PROSITE" id="PS50112">
    <property type="entry name" value="PAS"/>
    <property type="match status" value="3"/>
</dbReference>
<feature type="domain" description="PAC" evidence="10">
    <location>
        <begin position="810"/>
        <end position="860"/>
    </location>
</feature>
<dbReference type="PRINTS" id="PR00344">
    <property type="entry name" value="BCTRLSENSOR"/>
</dbReference>
<keyword evidence="6" id="KW-0812">Transmembrane</keyword>
<dbReference type="Pfam" id="PF00512">
    <property type="entry name" value="HisKA"/>
    <property type="match status" value="1"/>
</dbReference>
<dbReference type="Gene3D" id="3.30.565.10">
    <property type="entry name" value="Histidine kinase-like ATPase, C-terminal domain"/>
    <property type="match status" value="1"/>
</dbReference>
<evidence type="ECO:0000256" key="4">
    <source>
        <dbReference type="ARBA" id="ARBA00022679"/>
    </source>
</evidence>
<dbReference type="EMBL" id="AP024355">
    <property type="protein sequence ID" value="BCR03725.1"/>
    <property type="molecule type" value="Genomic_DNA"/>
</dbReference>
<feature type="domain" description="PAS" evidence="9">
    <location>
        <begin position="738"/>
        <end position="782"/>
    </location>
</feature>
<dbReference type="Proteomes" id="UP001319827">
    <property type="component" value="Chromosome"/>
</dbReference>
<dbReference type="InterPro" id="IPR004358">
    <property type="entry name" value="Sig_transdc_His_kin-like_C"/>
</dbReference>
<dbReference type="SUPFAM" id="SSF47384">
    <property type="entry name" value="Homodimeric domain of signal transducing histidine kinase"/>
    <property type="match status" value="1"/>
</dbReference>
<feature type="domain" description="Histidine kinase" evidence="8">
    <location>
        <begin position="996"/>
        <end position="1214"/>
    </location>
</feature>
<dbReference type="InterPro" id="IPR000014">
    <property type="entry name" value="PAS"/>
</dbReference>
<name>A0ABN6DUD2_9BACT</name>
<evidence type="ECO:0000259" key="8">
    <source>
        <dbReference type="PROSITE" id="PS50109"/>
    </source>
</evidence>
<dbReference type="PANTHER" id="PTHR43304:SF1">
    <property type="entry name" value="PAC DOMAIN-CONTAINING PROTEIN"/>
    <property type="match status" value="1"/>
</dbReference>
<dbReference type="Pfam" id="PF13185">
    <property type="entry name" value="GAF_2"/>
    <property type="match status" value="1"/>
</dbReference>
<keyword evidence="4" id="KW-0808">Transferase</keyword>
<dbReference type="Gene3D" id="3.30.450.40">
    <property type="match status" value="1"/>
</dbReference>
<dbReference type="InterPro" id="IPR000700">
    <property type="entry name" value="PAS-assoc_C"/>
</dbReference>
<dbReference type="SMART" id="SM00388">
    <property type="entry name" value="HisKA"/>
    <property type="match status" value="1"/>
</dbReference>
<dbReference type="Pfam" id="PF08448">
    <property type="entry name" value="PAS_4"/>
    <property type="match status" value="1"/>
</dbReference>
<accession>A0ABN6DUD2</accession>
<keyword evidence="12" id="KW-1185">Reference proteome</keyword>
<dbReference type="SMART" id="SM00065">
    <property type="entry name" value="GAF"/>
    <property type="match status" value="1"/>
</dbReference>
<dbReference type="CDD" id="cd00082">
    <property type="entry name" value="HisKA"/>
    <property type="match status" value="1"/>
</dbReference>
<dbReference type="InterPro" id="IPR001610">
    <property type="entry name" value="PAC"/>
</dbReference>
<keyword evidence="7" id="KW-0732">Signal</keyword>
<evidence type="ECO:0000256" key="1">
    <source>
        <dbReference type="ARBA" id="ARBA00000085"/>
    </source>
</evidence>
<dbReference type="InterPro" id="IPR036097">
    <property type="entry name" value="HisK_dim/P_sf"/>
</dbReference>
<reference evidence="11 12" key="1">
    <citation type="journal article" date="2016" name="C (Basel)">
        <title>Selective Growth of and Electricity Production by Marine Exoelectrogenic Bacteria in Self-Aggregated Hydrogel of Microbially Reduced Graphene Oxide.</title>
        <authorList>
            <person name="Yoshida N."/>
            <person name="Goto Y."/>
            <person name="Miyata Y."/>
        </authorList>
    </citation>
    <scope>NUCLEOTIDE SEQUENCE [LARGE SCALE GENOMIC DNA]</scope>
    <source>
        <strain evidence="11 12">NIT-T3</strain>
    </source>
</reference>
<dbReference type="SUPFAM" id="SSF55785">
    <property type="entry name" value="PYP-like sensor domain (PAS domain)"/>
    <property type="match status" value="5"/>
</dbReference>
<dbReference type="PANTHER" id="PTHR43304">
    <property type="entry name" value="PHYTOCHROME-LIKE PROTEIN CPH1"/>
    <property type="match status" value="1"/>
</dbReference>
<dbReference type="SUPFAM" id="SSF55781">
    <property type="entry name" value="GAF domain-like"/>
    <property type="match status" value="1"/>
</dbReference>
<feature type="signal peptide" evidence="7">
    <location>
        <begin position="1"/>
        <end position="19"/>
    </location>
</feature>
<evidence type="ECO:0000313" key="12">
    <source>
        <dbReference type="Proteomes" id="UP001319827"/>
    </source>
</evidence>
<evidence type="ECO:0000259" key="10">
    <source>
        <dbReference type="PROSITE" id="PS50113"/>
    </source>
</evidence>
<dbReference type="InterPro" id="IPR036890">
    <property type="entry name" value="HATPase_C_sf"/>
</dbReference>
<dbReference type="InterPro" id="IPR005467">
    <property type="entry name" value="His_kinase_dom"/>
</dbReference>
<evidence type="ECO:0000259" key="9">
    <source>
        <dbReference type="PROSITE" id="PS50112"/>
    </source>
</evidence>
<dbReference type="Pfam" id="PF13426">
    <property type="entry name" value="PAS_9"/>
    <property type="match status" value="3"/>
</dbReference>
<dbReference type="SMART" id="SM00091">
    <property type="entry name" value="PAS"/>
    <property type="match status" value="5"/>
</dbReference>
<protein>
    <recommendedName>
        <fullName evidence="2">histidine kinase</fullName>
        <ecNumber evidence="2">2.7.13.3</ecNumber>
    </recommendedName>
</protein>
<keyword evidence="6" id="KW-0472">Membrane</keyword>
<dbReference type="Pfam" id="PF02518">
    <property type="entry name" value="HATPase_c"/>
    <property type="match status" value="1"/>
</dbReference>
<sequence>MWLLLLGLLAPAFGGAAWAGGDSTPRDILVLHSYHPGMTWTDGIMAGIQEVLAKAEHALRVLQGERASRLSVVTAAANRFKFDCRELERFHIPLSALPAKQLALHAPEPFYKIGKGPFWLALAGALLLAGACFVLVVNVLQRRKMERALRQSRENLEDAQRLAQVGSLDWDIVHDRLECSRETFRIFGVEPCGPETSYQALMAQIHPADVERVQAAIDRALRTGERLDIPYRILRADGAERFLHGRAEVTFGPAGKPTRLAGTVQDITERTEVGEALRSSEQRYRELFDNNPLPLWVYDLQSLRFLAVNEAAIQHYGFSRGEFLGMTLQEIRPAEDVPRLLENVSRVDQGLDRAGVWRHLKKDGTPIDVEIISHPLMFEGRKAEVVLANDVTQRLRAEEALLRRGRQLEMLSRASRKINQVLEIRAILRALVEASLELCGASRGAAGVMEGGRMVIREYCQDGRWIPLDLQFAPGQGVPGWVIEHRRPYISSDARHDPQVIPEIRQRLGFSNLASTPILDRQEEVVGCFEIYDKAADKPFDQQDLLMLEGLAASAAVALENARSLEARLKMERELRESEGKYRSLFEDSPISLWEEDFSGVKEFLDGLRGEGITDFREYFRQHPEAVAHCAERIAIIDINMATIDLFRASTKEDLLGNLHQVLTEDSLEQFREELVALAGGATWFETEGVNRTLDGEERVVNLRLSVAPGHEKTLGKVVVSLIDVTERRRTEAALRDSEERFRTLMEQAADAFFVHDFEGRLVDVNHAACESLGFRRDELLGMRMQDFEGDVTQRPPHAQWRKLAPGVPVTIESHHVRKDGTSFPVELRICRVQSRGESLVFALARDVSERRRAEQAQRSALAEAEGARDRVDAILRSVFDALIVTDMDNRLVLMNRAAEELLGLRLREHQLEPVELAIRDPELCAHLTSFLIAAEGEAVSSLELLDRGRGEVRYFQARSSVVQGREGLVSGVITLLRDVTRERELDRMKSEFISIAAHELRTPLTSVLGYAELLLKERELGGFSAEDRKKYLDYIYQKGEVLEHIVDDLLNLSRIESGRPIVLNTAPCELGSLIEELVPHHQKETRRHHFAVNCPGRVELVIDRGKILQVLDNLVSNAVKYSPRGGEIRILCSAGEATVQICVEDEGIGMSPEQVERVFDKFYRADTQNTAVSGLGLGMSIAKSIIEAHQGKIWVESELGKGTRVCFTLPGDGVAGD</sequence>
<keyword evidence="6" id="KW-1133">Transmembrane helix</keyword>
<dbReference type="InterPro" id="IPR003018">
    <property type="entry name" value="GAF"/>
</dbReference>
<dbReference type="InterPro" id="IPR003594">
    <property type="entry name" value="HATPase_dom"/>
</dbReference>
<dbReference type="Gene3D" id="2.10.70.100">
    <property type="match status" value="1"/>
</dbReference>
<feature type="chain" id="PRO_5046262332" description="histidine kinase" evidence="7">
    <location>
        <begin position="20"/>
        <end position="1218"/>
    </location>
</feature>
<evidence type="ECO:0000256" key="2">
    <source>
        <dbReference type="ARBA" id="ARBA00012438"/>
    </source>
</evidence>
<evidence type="ECO:0000313" key="11">
    <source>
        <dbReference type="EMBL" id="BCR03725.1"/>
    </source>
</evidence>
<keyword evidence="5" id="KW-0418">Kinase</keyword>
<dbReference type="SUPFAM" id="SSF55874">
    <property type="entry name" value="ATPase domain of HSP90 chaperone/DNA topoisomerase II/histidine kinase"/>
    <property type="match status" value="1"/>
</dbReference>
<evidence type="ECO:0000256" key="5">
    <source>
        <dbReference type="ARBA" id="ARBA00022777"/>
    </source>
</evidence>
<proteinExistence type="predicted"/>
<evidence type="ECO:0000256" key="6">
    <source>
        <dbReference type="SAM" id="Phobius"/>
    </source>
</evidence>
<organism evidence="11 12">
    <name type="scientific">Desulfuromonas versatilis</name>
    <dbReference type="NCBI Taxonomy" id="2802975"/>
    <lineage>
        <taxon>Bacteria</taxon>
        <taxon>Pseudomonadati</taxon>
        <taxon>Thermodesulfobacteriota</taxon>
        <taxon>Desulfuromonadia</taxon>
        <taxon>Desulfuromonadales</taxon>
        <taxon>Desulfuromonadaceae</taxon>
        <taxon>Desulfuromonas</taxon>
    </lineage>
</organism>
<dbReference type="InterPro" id="IPR052162">
    <property type="entry name" value="Sensor_kinase/Photoreceptor"/>
</dbReference>
<feature type="domain" description="PAS" evidence="9">
    <location>
        <begin position="280"/>
        <end position="354"/>
    </location>
</feature>
<keyword evidence="3" id="KW-0597">Phosphoprotein</keyword>
<dbReference type="InterPro" id="IPR013656">
    <property type="entry name" value="PAS_4"/>
</dbReference>
<dbReference type="CDD" id="cd00130">
    <property type="entry name" value="PAS"/>
    <property type="match status" value="4"/>
</dbReference>
<dbReference type="Gene3D" id="3.30.450.20">
    <property type="entry name" value="PAS domain"/>
    <property type="match status" value="5"/>
</dbReference>
<dbReference type="PROSITE" id="PS50109">
    <property type="entry name" value="HIS_KIN"/>
    <property type="match status" value="1"/>
</dbReference>
<dbReference type="InterPro" id="IPR029016">
    <property type="entry name" value="GAF-like_dom_sf"/>
</dbReference>